<dbReference type="Proteomes" id="UP000199608">
    <property type="component" value="Unassembled WGS sequence"/>
</dbReference>
<evidence type="ECO:0000256" key="2">
    <source>
        <dbReference type="ARBA" id="ARBA00023002"/>
    </source>
</evidence>
<keyword evidence="2" id="KW-0560">Oxidoreductase</keyword>
<dbReference type="InterPro" id="IPR036979">
    <property type="entry name" value="CM_dom_sf"/>
</dbReference>
<dbReference type="Gene3D" id="3.40.50.720">
    <property type="entry name" value="NAD(P)-binding Rossmann-like Domain"/>
    <property type="match status" value="1"/>
</dbReference>
<dbReference type="GO" id="GO:0046417">
    <property type="term" value="P:chorismate metabolic process"/>
    <property type="evidence" value="ECO:0007669"/>
    <property type="project" value="InterPro"/>
</dbReference>
<dbReference type="GO" id="GO:0070403">
    <property type="term" value="F:NAD+ binding"/>
    <property type="evidence" value="ECO:0007669"/>
    <property type="project" value="InterPro"/>
</dbReference>
<dbReference type="PANTHER" id="PTHR21363:SF0">
    <property type="entry name" value="PREPHENATE DEHYDROGENASE [NADP(+)]"/>
    <property type="match status" value="1"/>
</dbReference>
<feature type="domain" description="Prephenate/arogenate dehydrogenase" evidence="4">
    <location>
        <begin position="106"/>
        <end position="369"/>
    </location>
</feature>
<evidence type="ECO:0000256" key="1">
    <source>
        <dbReference type="ARBA" id="ARBA00012404"/>
    </source>
</evidence>
<dbReference type="SUPFAM" id="SSF48179">
    <property type="entry name" value="6-phosphogluconate dehydrogenase C-terminal domain-like"/>
    <property type="match status" value="1"/>
</dbReference>
<dbReference type="SUPFAM" id="SSF48600">
    <property type="entry name" value="Chorismate mutase II"/>
    <property type="match status" value="1"/>
</dbReference>
<dbReference type="InterPro" id="IPR002701">
    <property type="entry name" value="CM_II_prokaryot"/>
</dbReference>
<dbReference type="InterPro" id="IPR003099">
    <property type="entry name" value="Prephen_DH"/>
</dbReference>
<reference evidence="6" key="1">
    <citation type="submission" date="2016-10" db="EMBL/GenBank/DDBJ databases">
        <authorList>
            <person name="Varghese N."/>
            <person name="Submissions S."/>
        </authorList>
    </citation>
    <scope>NUCLEOTIDE SEQUENCE [LARGE SCALE GENOMIC DNA]</scope>
    <source>
        <strain evidence="6">DSM 3384</strain>
    </source>
</reference>
<dbReference type="RefSeq" id="WP_092232589.1">
    <property type="nucleotide sequence ID" value="NZ_FNLL01000004.1"/>
</dbReference>
<dbReference type="GO" id="GO:0008977">
    <property type="term" value="F:prephenate dehydrogenase (NAD+) activity"/>
    <property type="evidence" value="ECO:0007669"/>
    <property type="project" value="InterPro"/>
</dbReference>
<dbReference type="AlphaFoldDB" id="A0A1H2FKA9"/>
<dbReference type="PROSITE" id="PS51176">
    <property type="entry name" value="PDH_ADH"/>
    <property type="match status" value="1"/>
</dbReference>
<dbReference type="GO" id="GO:0004106">
    <property type="term" value="F:chorismate mutase activity"/>
    <property type="evidence" value="ECO:0007669"/>
    <property type="project" value="UniProtKB-EC"/>
</dbReference>
<dbReference type="NCBIfam" id="NF008400">
    <property type="entry name" value="PRK11199.1"/>
    <property type="match status" value="1"/>
</dbReference>
<sequence length="380" mass="43450">MGNDDQTFNTKIIPLRTKIDNIDSQILSLLKQRHAQVEHVVKLKKKHQIPVYHPAREEDLISKLRIQAQNANLDPDFMEDLYRVILRQSRVEQTGQMEHKGIRPGAKVLIVGGAGQMGRFFASLFLKSGYDVKILTRQDWDNAKQLCKNVDLCLISVPIEKTETIIEQIVPFLEPKTLLADLTSIKTKPLEKMLAAHPGPVTGLHPIFGPTSGSLDKQIIVVTPGRDSDSCKWLKEQLTLWGGIIVESSAAEHDEIMEIVQALRHFATFCFGQFLYERGTPLERTLEFSSPIYRLELGMVGRLFAQDSSLYAEIIFATPERRNLLKEFISSLSQHFEMLEKNDKDLFISKFKHIARWFGPFSEQAMRESTFLINKLTERF</sequence>
<evidence type="ECO:0000259" key="3">
    <source>
        <dbReference type="PROSITE" id="PS51168"/>
    </source>
</evidence>
<evidence type="ECO:0000259" key="4">
    <source>
        <dbReference type="PROSITE" id="PS51176"/>
    </source>
</evidence>
<dbReference type="Pfam" id="PF01817">
    <property type="entry name" value="CM_2"/>
    <property type="match status" value="1"/>
</dbReference>
<dbReference type="SMART" id="SM00830">
    <property type="entry name" value="CM_2"/>
    <property type="match status" value="1"/>
</dbReference>
<dbReference type="Gene3D" id="1.20.59.10">
    <property type="entry name" value="Chorismate mutase"/>
    <property type="match status" value="1"/>
</dbReference>
<dbReference type="InterPro" id="IPR008927">
    <property type="entry name" value="6-PGluconate_DH-like_C_sf"/>
</dbReference>
<protein>
    <recommendedName>
        <fullName evidence="1">chorismate mutase</fullName>
        <ecNumber evidence="1">5.4.99.5</ecNumber>
    </recommendedName>
</protein>
<dbReference type="PANTHER" id="PTHR21363">
    <property type="entry name" value="PREPHENATE DEHYDROGENASE"/>
    <property type="match status" value="1"/>
</dbReference>
<dbReference type="PROSITE" id="PS51168">
    <property type="entry name" value="CHORISMATE_MUT_2"/>
    <property type="match status" value="1"/>
</dbReference>
<dbReference type="GO" id="GO:0006571">
    <property type="term" value="P:tyrosine biosynthetic process"/>
    <property type="evidence" value="ECO:0007669"/>
    <property type="project" value="InterPro"/>
</dbReference>
<dbReference type="InterPro" id="IPR036263">
    <property type="entry name" value="Chorismate_II_sf"/>
</dbReference>
<dbReference type="Pfam" id="PF20463">
    <property type="entry name" value="PDH_C"/>
    <property type="match status" value="1"/>
</dbReference>
<dbReference type="EMBL" id="FNLL01000004">
    <property type="protein sequence ID" value="SDU07786.1"/>
    <property type="molecule type" value="Genomic_DNA"/>
</dbReference>
<evidence type="ECO:0000313" key="5">
    <source>
        <dbReference type="EMBL" id="SDU07786.1"/>
    </source>
</evidence>
<dbReference type="InterPro" id="IPR046825">
    <property type="entry name" value="PDH_C"/>
</dbReference>
<gene>
    <name evidence="5" type="ORF">SAMN04487931_104207</name>
</gene>
<proteinExistence type="predicted"/>
<dbReference type="EC" id="5.4.99.5" evidence="1"/>
<dbReference type="InterPro" id="IPR036291">
    <property type="entry name" value="NAD(P)-bd_dom_sf"/>
</dbReference>
<dbReference type="InterPro" id="IPR046826">
    <property type="entry name" value="PDH_N"/>
</dbReference>
<dbReference type="GO" id="GO:0004665">
    <property type="term" value="F:prephenate dehydrogenase (NADP+) activity"/>
    <property type="evidence" value="ECO:0007669"/>
    <property type="project" value="InterPro"/>
</dbReference>
<dbReference type="Gene3D" id="1.10.3660.10">
    <property type="entry name" value="6-phosphogluconate dehydrogenase C-terminal like domain"/>
    <property type="match status" value="1"/>
</dbReference>
<dbReference type="SUPFAM" id="SSF51735">
    <property type="entry name" value="NAD(P)-binding Rossmann-fold domains"/>
    <property type="match status" value="1"/>
</dbReference>
<dbReference type="InterPro" id="IPR050812">
    <property type="entry name" value="Preph/Arog_dehydrog"/>
</dbReference>
<organism evidence="5 6">
    <name type="scientific">Desulfobacula phenolica</name>
    <dbReference type="NCBI Taxonomy" id="90732"/>
    <lineage>
        <taxon>Bacteria</taxon>
        <taxon>Pseudomonadati</taxon>
        <taxon>Thermodesulfobacteriota</taxon>
        <taxon>Desulfobacteria</taxon>
        <taxon>Desulfobacterales</taxon>
        <taxon>Desulfobacteraceae</taxon>
        <taxon>Desulfobacula</taxon>
    </lineage>
</organism>
<keyword evidence="6" id="KW-1185">Reference proteome</keyword>
<feature type="domain" description="Chorismate mutase" evidence="3">
    <location>
        <begin position="6"/>
        <end position="97"/>
    </location>
</feature>
<evidence type="ECO:0000313" key="6">
    <source>
        <dbReference type="Proteomes" id="UP000199608"/>
    </source>
</evidence>
<dbReference type="Pfam" id="PF02153">
    <property type="entry name" value="PDH_N"/>
    <property type="match status" value="1"/>
</dbReference>
<accession>A0A1H2FKA9</accession>
<name>A0A1H2FKA9_9BACT</name>